<reference evidence="2 3" key="1">
    <citation type="submission" date="2020-01" db="EMBL/GenBank/DDBJ databases">
        <authorList>
            <person name="Lee S.D."/>
        </authorList>
    </citation>
    <scope>NUCLEOTIDE SEQUENCE [LARGE SCALE GENOMIC DNA]</scope>
    <source>
        <strain evidence="2 3">SAP-1</strain>
    </source>
</reference>
<name>A0A848MP52_9GAMM</name>
<reference evidence="2 3" key="2">
    <citation type="submission" date="2020-06" db="EMBL/GenBank/DDBJ databases">
        <title>Polyphasic characterization of a Rahnella strain isolated from tree sap.</title>
        <authorList>
            <person name="Kim I.S."/>
        </authorList>
    </citation>
    <scope>NUCLEOTIDE SEQUENCE [LARGE SCALE GENOMIC DNA]</scope>
    <source>
        <strain evidence="2 3">SAP-1</strain>
    </source>
</reference>
<organism evidence="2 3">
    <name type="scientific">Rouxiella aceris</name>
    <dbReference type="NCBI Taxonomy" id="2703884"/>
    <lineage>
        <taxon>Bacteria</taxon>
        <taxon>Pseudomonadati</taxon>
        <taxon>Pseudomonadota</taxon>
        <taxon>Gammaproteobacteria</taxon>
        <taxon>Enterobacterales</taxon>
        <taxon>Yersiniaceae</taxon>
        <taxon>Rouxiella</taxon>
    </lineage>
</organism>
<evidence type="ECO:0000313" key="3">
    <source>
        <dbReference type="Proteomes" id="UP000585363"/>
    </source>
</evidence>
<dbReference type="RefSeq" id="WP_169405284.1">
    <property type="nucleotide sequence ID" value="NZ_JAADJU010000015.1"/>
</dbReference>
<dbReference type="EMBL" id="JAADJU010000015">
    <property type="protein sequence ID" value="NMP29575.1"/>
    <property type="molecule type" value="Genomic_DNA"/>
</dbReference>
<accession>A0A848MP52</accession>
<dbReference type="AlphaFoldDB" id="A0A848MP52"/>
<sequence length="142" mass="16111">MKNFIAMFLIGISSNAFGSMVNPCVVIGSTVDINLIQAMKQDFGIHEDDILKTKTKLEIIDNQPVTKLLAAQMAKKVVDQFNYVDYDGMRNAFMEYNARNLIVKYTYINKQGKENIFVGSSIVDDEECSVNFNGYITVKREF</sequence>
<evidence type="ECO:0008006" key="4">
    <source>
        <dbReference type="Google" id="ProtNLM"/>
    </source>
</evidence>
<keyword evidence="1" id="KW-0732">Signal</keyword>
<dbReference type="Proteomes" id="UP000585363">
    <property type="component" value="Unassembled WGS sequence"/>
</dbReference>
<evidence type="ECO:0000313" key="2">
    <source>
        <dbReference type="EMBL" id="NMP29575.1"/>
    </source>
</evidence>
<evidence type="ECO:0000256" key="1">
    <source>
        <dbReference type="SAM" id="SignalP"/>
    </source>
</evidence>
<protein>
    <recommendedName>
        <fullName evidence="4">Shiga toxin A subunit</fullName>
    </recommendedName>
</protein>
<keyword evidence="3" id="KW-1185">Reference proteome</keyword>
<feature type="chain" id="PRO_5032365488" description="Shiga toxin A subunit" evidence="1">
    <location>
        <begin position="19"/>
        <end position="142"/>
    </location>
</feature>
<feature type="signal peptide" evidence="1">
    <location>
        <begin position="1"/>
        <end position="18"/>
    </location>
</feature>
<gene>
    <name evidence="2" type="ORF">GW590_22250</name>
</gene>
<proteinExistence type="predicted"/>
<comment type="caution">
    <text evidence="2">The sequence shown here is derived from an EMBL/GenBank/DDBJ whole genome shotgun (WGS) entry which is preliminary data.</text>
</comment>